<dbReference type="RefSeq" id="XP_002952722.1">
    <property type="nucleotide sequence ID" value="XM_002952676.1"/>
</dbReference>
<sequence>MVPVLAHARQPMFALSDAKAIDTSASRILSASQRRRVAFATRASAALVMGPCDHAEAARTGGRLAGHCTAHLSRKRGNILSFGGPRDRPASAGYRASASVCLHALPPTFSASDPAALARAPLLISGIISYPDLAAGIDLEALPLWASFLWLIAANVAGLALTIAVLRNLQDSGEALTVVKVQVAMRERRPQLQSKLRELNSMIQVGQQGAWLILEEAILQLIEHQGTIAYASVAQEQLSSKKRAYTVFGELAEAEAAKANREEAVVRHMGDTSDEDDTSSAAAGGGIFGGLMGGLGLNRGKPAKELTVITLLLAARGKLDIPTQVTDWPSLRHTLQQVTGLSSDRVMAVELLWTPRNESDYLTKDQLERDYPDLAPFGSKNLEASHP</sequence>
<keyword evidence="2" id="KW-1185">Reference proteome</keyword>
<evidence type="ECO:0000313" key="2">
    <source>
        <dbReference type="Proteomes" id="UP000001058"/>
    </source>
</evidence>
<organism evidence="2">
    <name type="scientific">Volvox carteri f. nagariensis</name>
    <dbReference type="NCBI Taxonomy" id="3068"/>
    <lineage>
        <taxon>Eukaryota</taxon>
        <taxon>Viridiplantae</taxon>
        <taxon>Chlorophyta</taxon>
        <taxon>core chlorophytes</taxon>
        <taxon>Chlorophyceae</taxon>
        <taxon>CS clade</taxon>
        <taxon>Chlamydomonadales</taxon>
        <taxon>Volvocaceae</taxon>
        <taxon>Volvox</taxon>
    </lineage>
</organism>
<gene>
    <name evidence="1" type="ORF">VOLCADRAFT_105633</name>
</gene>
<dbReference type="PANTHER" id="PTHR33975">
    <property type="entry name" value="MYELIN-ASSOCIATED OLIGODENDROCYTE BASIC PROTEIN"/>
    <property type="match status" value="1"/>
</dbReference>
<evidence type="ECO:0008006" key="3">
    <source>
        <dbReference type="Google" id="ProtNLM"/>
    </source>
</evidence>
<proteinExistence type="predicted"/>
<dbReference type="InterPro" id="IPR053023">
    <property type="entry name" value="FLAP_modulator"/>
</dbReference>
<dbReference type="InParanoid" id="D8U200"/>
<protein>
    <recommendedName>
        <fullName evidence="3">DUF1517 domain-containing protein</fullName>
    </recommendedName>
</protein>
<dbReference type="KEGG" id="vcn:VOLCADRAFT_105633"/>
<dbReference type="FunCoup" id="D8U200">
    <property type="interactions" value="532"/>
</dbReference>
<dbReference type="AlphaFoldDB" id="D8U200"/>
<name>D8U200_VOLCA</name>
<accession>D8U200</accession>
<dbReference type="STRING" id="3068.D8U200"/>
<evidence type="ECO:0000313" key="1">
    <source>
        <dbReference type="EMBL" id="EFJ46275.1"/>
    </source>
</evidence>
<dbReference type="Pfam" id="PF07466">
    <property type="entry name" value="DUF1517"/>
    <property type="match status" value="1"/>
</dbReference>
<dbReference type="InterPro" id="IPR010903">
    <property type="entry name" value="DUF1517"/>
</dbReference>
<reference evidence="1 2" key="1">
    <citation type="journal article" date="2010" name="Science">
        <title>Genomic analysis of organismal complexity in the multicellular green alga Volvox carteri.</title>
        <authorList>
            <person name="Prochnik S.E."/>
            <person name="Umen J."/>
            <person name="Nedelcu A.M."/>
            <person name="Hallmann A."/>
            <person name="Miller S.M."/>
            <person name="Nishii I."/>
            <person name="Ferris P."/>
            <person name="Kuo A."/>
            <person name="Mitros T."/>
            <person name="Fritz-Laylin L.K."/>
            <person name="Hellsten U."/>
            <person name="Chapman J."/>
            <person name="Simakov O."/>
            <person name="Rensing S.A."/>
            <person name="Terry A."/>
            <person name="Pangilinan J."/>
            <person name="Kapitonov V."/>
            <person name="Jurka J."/>
            <person name="Salamov A."/>
            <person name="Shapiro H."/>
            <person name="Schmutz J."/>
            <person name="Grimwood J."/>
            <person name="Lindquist E."/>
            <person name="Lucas S."/>
            <person name="Grigoriev I.V."/>
            <person name="Schmitt R."/>
            <person name="Kirk D."/>
            <person name="Rokhsar D.S."/>
        </authorList>
    </citation>
    <scope>NUCLEOTIDE SEQUENCE [LARGE SCALE GENOMIC DNA]</scope>
    <source>
        <strain evidence="2">f. Nagariensis / Eve</strain>
    </source>
</reference>
<dbReference type="Proteomes" id="UP000001058">
    <property type="component" value="Unassembled WGS sequence"/>
</dbReference>
<dbReference type="PANTHER" id="PTHR33975:SF2">
    <property type="entry name" value="MYELIN-ASSOCIATED OLIGODENDROCYTE BASIC PROTEIN"/>
    <property type="match status" value="1"/>
</dbReference>
<dbReference type="GeneID" id="9627305"/>
<dbReference type="EMBL" id="GL378352">
    <property type="protein sequence ID" value="EFJ46275.1"/>
    <property type="molecule type" value="Genomic_DNA"/>
</dbReference>
<dbReference type="OrthoDB" id="542507at2759"/>